<evidence type="ECO:0000256" key="2">
    <source>
        <dbReference type="ARBA" id="ARBA00022723"/>
    </source>
</evidence>
<comment type="pathway">
    <text evidence="9">Amino-acid biosynthesis; L-methionine biosynthesis via salvage pathway; L-methionine from S-methyl-5-thio-alpha-D-ribose 1-phosphate: step 4/6.</text>
</comment>
<dbReference type="EMBL" id="CP022685">
    <property type="protein sequence ID" value="ATL26485.1"/>
    <property type="molecule type" value="Genomic_DNA"/>
</dbReference>
<dbReference type="Pfam" id="PF00702">
    <property type="entry name" value="Hydrolase"/>
    <property type="match status" value="1"/>
</dbReference>
<dbReference type="PANTHER" id="PTHR20371">
    <property type="entry name" value="ENOLASE-PHOSPHATASE E1"/>
    <property type="match status" value="1"/>
</dbReference>
<keyword evidence="9" id="KW-0460">Magnesium</keyword>
<dbReference type="HAMAP" id="MF_01677">
    <property type="entry name" value="Salvage_MtnB"/>
    <property type="match status" value="1"/>
</dbReference>
<comment type="similarity">
    <text evidence="8">Belongs to the aldolase class II family. MtnB subfamily.</text>
</comment>
<dbReference type="Pfam" id="PF00596">
    <property type="entry name" value="Aldolase_II"/>
    <property type="match status" value="1"/>
</dbReference>
<comment type="pathway">
    <text evidence="8">Amino-acid biosynthesis; L-methionine biosynthesis via salvage pathway; L-methionine from S-methyl-5-thio-alpha-D-ribose 1-phosphate: step 2/6.</text>
</comment>
<dbReference type="NCBIfam" id="TIGR03328">
    <property type="entry name" value="salvage_mtnB"/>
    <property type="match status" value="1"/>
</dbReference>
<dbReference type="PANTHER" id="PTHR20371:SF1">
    <property type="entry name" value="ENOLASE-PHOSPHATASE E1"/>
    <property type="match status" value="1"/>
</dbReference>
<evidence type="ECO:0000256" key="8">
    <source>
        <dbReference type="HAMAP-Rule" id="MF_01677"/>
    </source>
</evidence>
<keyword evidence="4 8" id="KW-0862">Zinc</keyword>
<evidence type="ECO:0000256" key="6">
    <source>
        <dbReference type="ARBA" id="ARBA00023239"/>
    </source>
</evidence>
<feature type="domain" description="Class II aldolase/adducin N-terminal" evidence="10">
    <location>
        <begin position="261"/>
        <end position="445"/>
    </location>
</feature>
<dbReference type="Proteomes" id="UP000221011">
    <property type="component" value="Chromosome"/>
</dbReference>
<dbReference type="Gene3D" id="3.40.225.10">
    <property type="entry name" value="Class II aldolase/adducin N-terminal domain"/>
    <property type="match status" value="1"/>
</dbReference>
<dbReference type="NCBIfam" id="TIGR01691">
    <property type="entry name" value="enolase-ppase"/>
    <property type="match status" value="1"/>
</dbReference>
<keyword evidence="3 9" id="KW-0378">Hydrolase</keyword>
<evidence type="ECO:0000259" key="10">
    <source>
        <dbReference type="SMART" id="SM01007"/>
    </source>
</evidence>
<dbReference type="SUPFAM" id="SSF53639">
    <property type="entry name" value="AraD/HMP-PK domain-like"/>
    <property type="match status" value="1"/>
</dbReference>
<proteinExistence type="inferred from homology"/>
<feature type="binding site" evidence="8">
    <location>
        <position position="347"/>
    </location>
    <ligand>
        <name>Zn(2+)</name>
        <dbReference type="ChEBI" id="CHEBI:29105"/>
    </ligand>
</feature>
<gene>
    <name evidence="8" type="primary">mtnB</name>
    <name evidence="9" type="synonym">mtnC</name>
    <name evidence="11" type="ORF">KY5_1467</name>
</gene>
<keyword evidence="12" id="KW-1185">Reference proteome</keyword>
<comment type="catalytic activity">
    <reaction evidence="8">
        <text>5-(methylsulfanyl)-D-ribulose 1-phosphate = 5-methylsulfanyl-2,3-dioxopentyl phosphate + H2O</text>
        <dbReference type="Rhea" id="RHEA:15549"/>
        <dbReference type="ChEBI" id="CHEBI:15377"/>
        <dbReference type="ChEBI" id="CHEBI:58548"/>
        <dbReference type="ChEBI" id="CHEBI:58828"/>
        <dbReference type="EC" id="4.2.1.109"/>
    </reaction>
</comment>
<dbReference type="AlphaFoldDB" id="A0A291Q4R2"/>
<dbReference type="InterPro" id="IPR023214">
    <property type="entry name" value="HAD_sf"/>
</dbReference>
<comment type="pathway">
    <text evidence="9">Amino-acid biosynthesis; L-methionine biosynthesis via salvage pathway; L-methionine from S-methyl-5-thio-alpha-D-ribose 1-phosphate: step 3/6.</text>
</comment>
<dbReference type="GO" id="GO:0043715">
    <property type="term" value="F:2,3-diketo-5-methylthiopentyl-1-phosphate enolase activity"/>
    <property type="evidence" value="ECO:0007669"/>
    <property type="project" value="UniProtKB-UniRule"/>
</dbReference>
<dbReference type="UniPathway" id="UPA00904">
    <property type="reaction ID" value="UER00875"/>
</dbReference>
<evidence type="ECO:0000256" key="7">
    <source>
        <dbReference type="ARBA" id="ARBA00023268"/>
    </source>
</evidence>
<dbReference type="KEGG" id="sfk:KY5_1467"/>
<comment type="cofactor">
    <cofactor evidence="8">
        <name>Zn(2+)</name>
        <dbReference type="ChEBI" id="CHEBI:29105"/>
    </cofactor>
    <text evidence="8">Binds 1 zinc ion per subunit.</text>
</comment>
<dbReference type="InterPro" id="IPR036409">
    <property type="entry name" value="Aldolase_II/adducin_N_sf"/>
</dbReference>
<evidence type="ECO:0000256" key="5">
    <source>
        <dbReference type="ARBA" id="ARBA00023167"/>
    </source>
</evidence>
<feature type="binding site" evidence="8">
    <location>
        <position position="349"/>
    </location>
    <ligand>
        <name>Zn(2+)</name>
        <dbReference type="ChEBI" id="CHEBI:29105"/>
    </ligand>
</feature>
<accession>A0A291Q4R2</accession>
<evidence type="ECO:0000256" key="4">
    <source>
        <dbReference type="ARBA" id="ARBA00022833"/>
    </source>
</evidence>
<organism evidence="11 12">
    <name type="scientific">Streptomyces formicae</name>
    <dbReference type="NCBI Taxonomy" id="1616117"/>
    <lineage>
        <taxon>Bacteria</taxon>
        <taxon>Bacillati</taxon>
        <taxon>Actinomycetota</taxon>
        <taxon>Actinomycetes</taxon>
        <taxon>Kitasatosporales</taxon>
        <taxon>Streptomycetaceae</taxon>
        <taxon>Streptomyces</taxon>
    </lineage>
</organism>
<dbReference type="InterPro" id="IPR001303">
    <property type="entry name" value="Aldolase_II/adducin_N"/>
</dbReference>
<dbReference type="SFLD" id="SFLDG01133">
    <property type="entry name" value="C1.5.4:_Enolase-phosphatase_Li"/>
    <property type="match status" value="1"/>
</dbReference>
<evidence type="ECO:0000256" key="1">
    <source>
        <dbReference type="ARBA" id="ARBA00022605"/>
    </source>
</evidence>
<dbReference type="CDD" id="cd01629">
    <property type="entry name" value="HAD_EP"/>
    <property type="match status" value="1"/>
</dbReference>
<dbReference type="GO" id="GO:0019509">
    <property type="term" value="P:L-methionine salvage from methylthioadenosine"/>
    <property type="evidence" value="ECO:0007669"/>
    <property type="project" value="UniProtKB-UniRule"/>
</dbReference>
<evidence type="ECO:0000256" key="3">
    <source>
        <dbReference type="ARBA" id="ARBA00022801"/>
    </source>
</evidence>
<keyword evidence="1 8" id="KW-0028">Amino-acid biosynthesis</keyword>
<dbReference type="SMART" id="SM01007">
    <property type="entry name" value="Aldolase_II"/>
    <property type="match status" value="1"/>
</dbReference>
<evidence type="ECO:0000313" key="12">
    <source>
        <dbReference type="Proteomes" id="UP000221011"/>
    </source>
</evidence>
<dbReference type="GO" id="GO:0043874">
    <property type="term" value="F:acireductone synthase activity"/>
    <property type="evidence" value="ECO:0007669"/>
    <property type="project" value="UniProtKB-EC"/>
</dbReference>
<dbReference type="InterPro" id="IPR023943">
    <property type="entry name" value="Enolase-ppase_E1"/>
</dbReference>
<comment type="function">
    <text evidence="9">Bifunctional enzyme that catalyzes the enolization of 2,3-diketo-5-methylthiopentyl-1-phosphate (DK-MTP-1-P) into the intermediate 2-hydroxy-3-keto-5-methylthiopentenyl-1-phosphate (HK-MTPenyl-1-P), which is then dephosphorylated to form the acireductone 1,2-dihydroxy-3-keto-5-methylthiopentene (DHK-MTPene).</text>
</comment>
<keyword evidence="2 8" id="KW-0479">Metal-binding</keyword>
<keyword evidence="6 8" id="KW-0456">Lyase</keyword>
<dbReference type="InterPro" id="IPR017714">
    <property type="entry name" value="MethylthioRu-1-P_deHdtase_MtnB"/>
</dbReference>
<dbReference type="GO" id="GO:0008270">
    <property type="term" value="F:zinc ion binding"/>
    <property type="evidence" value="ECO:0007669"/>
    <property type="project" value="UniProtKB-UniRule"/>
</dbReference>
<reference evidence="11 12" key="1">
    <citation type="submission" date="2017-08" db="EMBL/GenBank/DDBJ databases">
        <title>Complete Genome Sequence of Streptomyces formicae KY5, the formicamycin producer.</title>
        <authorList>
            <person name="Holmes N.A."/>
            <person name="Devine R."/>
            <person name="Qin Z."/>
            <person name="Seipke R.F."/>
            <person name="Wilkinson B."/>
            <person name="Hutchings M.I."/>
        </authorList>
    </citation>
    <scope>NUCLEOTIDE SEQUENCE [LARGE SCALE GENOMIC DNA]</scope>
    <source>
        <strain evidence="11 12">KY5</strain>
    </source>
</reference>
<dbReference type="HAMAP" id="MF_01681">
    <property type="entry name" value="Salvage_MtnC"/>
    <property type="match status" value="1"/>
</dbReference>
<keyword evidence="5 8" id="KW-0486">Methionine biosynthesis</keyword>
<comment type="catalytic activity">
    <reaction evidence="9">
        <text>5-methylsulfanyl-2,3-dioxopentyl phosphate + H2O = 1,2-dihydroxy-5-(methylsulfanyl)pent-1-en-3-one + phosphate</text>
        <dbReference type="Rhea" id="RHEA:21700"/>
        <dbReference type="ChEBI" id="CHEBI:15377"/>
        <dbReference type="ChEBI" id="CHEBI:43474"/>
        <dbReference type="ChEBI" id="CHEBI:49252"/>
        <dbReference type="ChEBI" id="CHEBI:58828"/>
        <dbReference type="EC" id="3.1.3.77"/>
    </reaction>
</comment>
<evidence type="ECO:0000256" key="9">
    <source>
        <dbReference type="HAMAP-Rule" id="MF_01681"/>
    </source>
</evidence>
<dbReference type="SFLD" id="SFLDS00003">
    <property type="entry name" value="Haloacid_Dehalogenase"/>
    <property type="match status" value="1"/>
</dbReference>
<protein>
    <recommendedName>
        <fullName evidence="8 9">Multifunctional fusion protein</fullName>
    </recommendedName>
    <domain>
        <recommendedName>
            <fullName evidence="8">Methylthioribulose-1-phosphate dehydratase</fullName>
            <shortName evidence="8">MTRu-1-P dehydratase</shortName>
            <ecNumber evidence="8">4.2.1.109</ecNumber>
        </recommendedName>
    </domain>
    <domain>
        <recommendedName>
            <fullName evidence="9">Enolase-phosphatase E1</fullName>
            <ecNumber evidence="9">3.1.3.77</ecNumber>
        </recommendedName>
        <alternativeName>
            <fullName evidence="9">2,3-diketo-5-methylthio-1-phosphopentane phosphatase</fullName>
        </alternativeName>
    </domain>
</protein>
<evidence type="ECO:0000313" key="11">
    <source>
        <dbReference type="EMBL" id="ATL26485.1"/>
    </source>
</evidence>
<comment type="cofactor">
    <cofactor evidence="9">
        <name>Mg(2+)</name>
        <dbReference type="ChEBI" id="CHEBI:18420"/>
    </cofactor>
    <text evidence="9">Binds 1 Mg(2+) ion per subunit.</text>
</comment>
<comment type="subunit">
    <text evidence="9">Monomer.</text>
</comment>
<dbReference type="GO" id="GO:0005737">
    <property type="term" value="C:cytoplasm"/>
    <property type="evidence" value="ECO:0007669"/>
    <property type="project" value="UniProtKB-UniRule"/>
</dbReference>
<dbReference type="GO" id="GO:0000287">
    <property type="term" value="F:magnesium ion binding"/>
    <property type="evidence" value="ECO:0007669"/>
    <property type="project" value="UniProtKB-UniRule"/>
</dbReference>
<name>A0A291Q4R2_9ACTN</name>
<dbReference type="GO" id="GO:0043716">
    <property type="term" value="F:2-hydroxy-3-keto-5-methylthiopentenyl-1-phosphate phosphatase activity"/>
    <property type="evidence" value="ECO:0007669"/>
    <property type="project" value="UniProtKB-UniRule"/>
</dbReference>
<dbReference type="Gene3D" id="3.40.50.1000">
    <property type="entry name" value="HAD superfamily/HAD-like"/>
    <property type="match status" value="1"/>
</dbReference>
<sequence>MSVEPGRFDVDAVDAVVLDIEGTTSATGFVVDVLYPYARARFGALLAARGAEPEVARAVAQVRAEAGEPDADAARVEEILGRWVDEDRKATPLKTLQGILWAEGFARGDLVSHFYPDVIEVLRRWHADGVRLYVYSSGSVAAQRAWFAHSPEGDLLGLVSGLYDTENAGPKQEADSYRKIASSTGVAPERLLFLSDRPGELDAARAAGWRAVGVRRAGEPYADADFGDHPVVADLEQFMTGTTAVTSVSAVTAADLEEAGAVLAAEAARFASFGWMRGTSGNLSLVLSRDPLRLAVTASGRDKGELTSSDVVLTDGAGAAVGPGRPSAEAALHARVARLTGAGAVVHVHTVASVVMGQRSPEGLVFEGLEMLKGLGHPTHEVSVTLPVIANSQDMTVLGDRLEAALAPGMPAVVVAGHGIYVWGADAREARHRAEVVEWLLELELARR</sequence>
<dbReference type="GO" id="GO:0046570">
    <property type="term" value="F:methylthioribulose 1-phosphate dehydratase activity"/>
    <property type="evidence" value="ECO:0007669"/>
    <property type="project" value="UniProtKB-UniRule"/>
</dbReference>
<dbReference type="EC" id="3.1.3.77" evidence="9"/>
<keyword evidence="7" id="KW-0511">Multifunctional enzyme</keyword>
<dbReference type="EC" id="4.2.1.109" evidence="8"/>
<dbReference type="InterPro" id="IPR036412">
    <property type="entry name" value="HAD-like_sf"/>
</dbReference>
<dbReference type="SFLD" id="SFLDG01129">
    <property type="entry name" value="C1.5:_HAD__Beta-PGM__Phosphata"/>
    <property type="match status" value="1"/>
</dbReference>
<comment type="similarity">
    <text evidence="9">Belongs to the HAD-like hydrolase superfamily. MasA/MtnC family.</text>
</comment>
<dbReference type="SUPFAM" id="SSF56784">
    <property type="entry name" value="HAD-like"/>
    <property type="match status" value="1"/>
</dbReference>
<comment type="function">
    <text evidence="8">Catalyzes the dehydration of methylthioribulose-1-phosphate (MTRu-1-P) into 2,3-diketo-5-methylthiopentyl-1-phosphate (DK-MTP-1-P).</text>
</comment>
<dbReference type="Gene3D" id="1.10.720.60">
    <property type="match status" value="1"/>
</dbReference>